<dbReference type="InterPro" id="IPR035513">
    <property type="entry name" value="Invertase/methylesterase_inhib"/>
</dbReference>
<comment type="caution">
    <text evidence="5">The sequence shown here is derived from an EMBL/GenBank/DDBJ whole genome shotgun (WGS) entry which is preliminary data.</text>
</comment>
<dbReference type="AlphaFoldDB" id="A0AAW1W3V6"/>
<dbReference type="PRINTS" id="PR00211">
    <property type="entry name" value="GLUTELIN"/>
</dbReference>
<evidence type="ECO:0000256" key="3">
    <source>
        <dbReference type="SAM" id="SignalP"/>
    </source>
</evidence>
<feature type="domain" description="Pectinesterase inhibitor" evidence="4">
    <location>
        <begin position="25"/>
        <end position="185"/>
    </location>
</feature>
<evidence type="ECO:0000313" key="6">
    <source>
        <dbReference type="Proteomes" id="UP001457282"/>
    </source>
</evidence>
<dbReference type="InterPro" id="IPR006501">
    <property type="entry name" value="Pectinesterase_inhib_dom"/>
</dbReference>
<accession>A0AAW1W3V6</accession>
<proteinExistence type="inferred from homology"/>
<dbReference type="Pfam" id="PF04043">
    <property type="entry name" value="PMEI"/>
    <property type="match status" value="1"/>
</dbReference>
<dbReference type="GO" id="GO:0045735">
    <property type="term" value="F:nutrient reservoir activity"/>
    <property type="evidence" value="ECO:0007669"/>
    <property type="project" value="InterPro"/>
</dbReference>
<gene>
    <name evidence="5" type="ORF">M0R45_037859</name>
</gene>
<dbReference type="FunFam" id="1.20.140.40:FF:000005">
    <property type="entry name" value="Pectin methylesterase inhibitor 1"/>
    <property type="match status" value="1"/>
</dbReference>
<dbReference type="NCBIfam" id="TIGR01614">
    <property type="entry name" value="PME_inhib"/>
    <property type="match status" value="1"/>
</dbReference>
<dbReference type="Gene3D" id="1.20.140.40">
    <property type="entry name" value="Invertase/pectin methylesterase inhibitor family protein"/>
    <property type="match status" value="1"/>
</dbReference>
<comment type="similarity">
    <text evidence="2">Belongs to the PMEI family.</text>
</comment>
<keyword evidence="1 3" id="KW-0732">Signal</keyword>
<feature type="signal peptide" evidence="3">
    <location>
        <begin position="1"/>
        <end position="20"/>
    </location>
</feature>
<sequence length="193" mass="21010">MARPSILLLVVALLALTVNSASTTTASNFIKTSCSSTTYPDLCIQSLSSYASSIQQNPRQLTQTALSVSLTRAQYAKSFVTKLTKFKGLSHKEYEAIDDCLEEMSDSVDRLSQSADELNKMGKSSKGQDFLWHMSNVETWVSAALTDDNTCLDGFSEKAMDGKIKASIRAQVLNVAKVTSNALALCNHFASNY</sequence>
<evidence type="ECO:0000256" key="2">
    <source>
        <dbReference type="ARBA" id="ARBA00038471"/>
    </source>
</evidence>
<dbReference type="InterPro" id="IPR000480">
    <property type="entry name" value="Glutelin"/>
</dbReference>
<evidence type="ECO:0000256" key="1">
    <source>
        <dbReference type="ARBA" id="ARBA00022729"/>
    </source>
</evidence>
<dbReference type="EMBL" id="JBEDUW010000007">
    <property type="protein sequence ID" value="KAK9914061.1"/>
    <property type="molecule type" value="Genomic_DNA"/>
</dbReference>
<dbReference type="SMART" id="SM00856">
    <property type="entry name" value="PMEI"/>
    <property type="match status" value="1"/>
</dbReference>
<organism evidence="5 6">
    <name type="scientific">Rubus argutus</name>
    <name type="common">Southern blackberry</name>
    <dbReference type="NCBI Taxonomy" id="59490"/>
    <lineage>
        <taxon>Eukaryota</taxon>
        <taxon>Viridiplantae</taxon>
        <taxon>Streptophyta</taxon>
        <taxon>Embryophyta</taxon>
        <taxon>Tracheophyta</taxon>
        <taxon>Spermatophyta</taxon>
        <taxon>Magnoliopsida</taxon>
        <taxon>eudicotyledons</taxon>
        <taxon>Gunneridae</taxon>
        <taxon>Pentapetalae</taxon>
        <taxon>rosids</taxon>
        <taxon>fabids</taxon>
        <taxon>Rosales</taxon>
        <taxon>Rosaceae</taxon>
        <taxon>Rosoideae</taxon>
        <taxon>Rosoideae incertae sedis</taxon>
        <taxon>Rubus</taxon>
    </lineage>
</organism>
<dbReference type="SUPFAM" id="SSF101148">
    <property type="entry name" value="Plant invertase/pectin methylesterase inhibitor"/>
    <property type="match status" value="1"/>
</dbReference>
<evidence type="ECO:0000313" key="5">
    <source>
        <dbReference type="EMBL" id="KAK9914061.1"/>
    </source>
</evidence>
<dbReference type="CDD" id="cd15798">
    <property type="entry name" value="PMEI-like_3"/>
    <property type="match status" value="1"/>
</dbReference>
<feature type="chain" id="PRO_5043788788" description="Pectinesterase inhibitor domain-containing protein" evidence="3">
    <location>
        <begin position="21"/>
        <end position="193"/>
    </location>
</feature>
<dbReference type="Proteomes" id="UP001457282">
    <property type="component" value="Unassembled WGS sequence"/>
</dbReference>
<name>A0AAW1W3V6_RUBAR</name>
<dbReference type="PANTHER" id="PTHR31080">
    <property type="entry name" value="PECTINESTERASE INHIBITOR-LIKE"/>
    <property type="match status" value="1"/>
</dbReference>
<reference evidence="5 6" key="1">
    <citation type="journal article" date="2023" name="G3 (Bethesda)">
        <title>A chromosome-length genome assembly and annotation of blackberry (Rubus argutus, cv. 'Hillquist').</title>
        <authorList>
            <person name="Bruna T."/>
            <person name="Aryal R."/>
            <person name="Dudchenko O."/>
            <person name="Sargent D.J."/>
            <person name="Mead D."/>
            <person name="Buti M."/>
            <person name="Cavallini A."/>
            <person name="Hytonen T."/>
            <person name="Andres J."/>
            <person name="Pham M."/>
            <person name="Weisz D."/>
            <person name="Mascagni F."/>
            <person name="Usai G."/>
            <person name="Natali L."/>
            <person name="Bassil N."/>
            <person name="Fernandez G.E."/>
            <person name="Lomsadze A."/>
            <person name="Armour M."/>
            <person name="Olukolu B."/>
            <person name="Poorten T."/>
            <person name="Britton C."/>
            <person name="Davik J."/>
            <person name="Ashrafi H."/>
            <person name="Aiden E.L."/>
            <person name="Borodovsky M."/>
            <person name="Worthington M."/>
        </authorList>
    </citation>
    <scope>NUCLEOTIDE SEQUENCE [LARGE SCALE GENOMIC DNA]</scope>
    <source>
        <strain evidence="5">PI 553951</strain>
    </source>
</reference>
<dbReference type="PANTHER" id="PTHR31080:SF87">
    <property type="entry name" value="PECTINESTERASE INHIBITOR 7"/>
    <property type="match status" value="1"/>
</dbReference>
<evidence type="ECO:0000259" key="4">
    <source>
        <dbReference type="SMART" id="SM00856"/>
    </source>
</evidence>
<protein>
    <recommendedName>
        <fullName evidence="4">Pectinesterase inhibitor domain-containing protein</fullName>
    </recommendedName>
</protein>
<dbReference type="InterPro" id="IPR051955">
    <property type="entry name" value="PME_Inhibitor"/>
</dbReference>
<dbReference type="GO" id="GO:0046910">
    <property type="term" value="F:pectinesterase inhibitor activity"/>
    <property type="evidence" value="ECO:0007669"/>
    <property type="project" value="UniProtKB-ARBA"/>
</dbReference>
<keyword evidence="6" id="KW-1185">Reference proteome</keyword>